<keyword evidence="5" id="KW-1185">Reference proteome</keyword>
<gene>
    <name evidence="4" type="ORF">FB384_003076</name>
</gene>
<evidence type="ECO:0000313" key="4">
    <source>
        <dbReference type="EMBL" id="MBB3664172.1"/>
    </source>
</evidence>
<reference evidence="4 5" key="1">
    <citation type="submission" date="2020-08" db="EMBL/GenBank/DDBJ databases">
        <title>Sequencing the genomes of 1000 actinobacteria strains.</title>
        <authorList>
            <person name="Klenk H.-P."/>
        </authorList>
    </citation>
    <scope>NUCLEOTIDE SEQUENCE [LARGE SCALE GENOMIC DNA]</scope>
    <source>
        <strain evidence="4 5">DSM 45267</strain>
    </source>
</reference>
<evidence type="ECO:0000256" key="2">
    <source>
        <dbReference type="SAM" id="MobiDB-lite"/>
    </source>
</evidence>
<dbReference type="InterPro" id="IPR050266">
    <property type="entry name" value="AB_hydrolase_sf"/>
</dbReference>
<protein>
    <submittedName>
        <fullName evidence="4">Pimeloyl-ACP methyl ester carboxylesterase</fullName>
    </submittedName>
</protein>
<dbReference type="InterPro" id="IPR029058">
    <property type="entry name" value="AB_hydrolase_fold"/>
</dbReference>
<feature type="domain" description="AB hydrolase-1" evidence="3">
    <location>
        <begin position="25"/>
        <end position="263"/>
    </location>
</feature>
<dbReference type="SUPFAM" id="SSF53474">
    <property type="entry name" value="alpha/beta-Hydrolases"/>
    <property type="match status" value="1"/>
</dbReference>
<evidence type="ECO:0000313" key="5">
    <source>
        <dbReference type="Proteomes" id="UP000564573"/>
    </source>
</evidence>
<dbReference type="InterPro" id="IPR000639">
    <property type="entry name" value="Epox_hydrolase-like"/>
</dbReference>
<dbReference type="PANTHER" id="PTHR43798">
    <property type="entry name" value="MONOACYLGLYCEROL LIPASE"/>
    <property type="match status" value="1"/>
</dbReference>
<comment type="caution">
    <text evidence="4">The sequence shown here is derived from an EMBL/GenBank/DDBJ whole genome shotgun (WGS) entry which is preliminary data.</text>
</comment>
<accession>A0A839XJQ7</accession>
<feature type="region of interest" description="Disordered" evidence="2">
    <location>
        <begin position="1"/>
        <end position="21"/>
    </location>
</feature>
<dbReference type="EMBL" id="JACIBS010000001">
    <property type="protein sequence ID" value="MBB3664172.1"/>
    <property type="molecule type" value="Genomic_DNA"/>
</dbReference>
<dbReference type="InterPro" id="IPR000073">
    <property type="entry name" value="AB_hydrolase_1"/>
</dbReference>
<dbReference type="PANTHER" id="PTHR43798:SF31">
    <property type="entry name" value="AB HYDROLASE SUPERFAMILY PROTEIN YCLE"/>
    <property type="match status" value="1"/>
</dbReference>
<dbReference type="PRINTS" id="PR00412">
    <property type="entry name" value="EPOXHYDRLASE"/>
</dbReference>
<dbReference type="GO" id="GO:0016020">
    <property type="term" value="C:membrane"/>
    <property type="evidence" value="ECO:0007669"/>
    <property type="project" value="TreeGrafter"/>
</dbReference>
<dbReference type="GO" id="GO:0016787">
    <property type="term" value="F:hydrolase activity"/>
    <property type="evidence" value="ECO:0007669"/>
    <property type="project" value="UniProtKB-KW"/>
</dbReference>
<evidence type="ECO:0000259" key="3">
    <source>
        <dbReference type="Pfam" id="PF12697"/>
    </source>
</evidence>
<dbReference type="PRINTS" id="PR00111">
    <property type="entry name" value="ABHYDROLASE"/>
</dbReference>
<dbReference type="Pfam" id="PF12697">
    <property type="entry name" value="Abhydrolase_6"/>
    <property type="match status" value="1"/>
</dbReference>
<keyword evidence="1" id="KW-0378">Hydrolase</keyword>
<name>A0A839XJQ7_9PSEU</name>
<sequence>MTATRPTATPGTRMANDDAGHGPAVVLVHGHPFDRSMWWPQRERLTTAGWRVITPDLRGYGETPSSDTCTPLEVFAGDLLALLDELDVEHFILGGLSMGGQITLATHRLLRERSEQYRIRRMLIAASSPHPEDAAGVRARHATADRLLTEGMERFAEDMLPRMLAPASIRRLPATARHVRRMMAAAPPNGAAAALRGRAMRPDYRTELAEVTVPTLVVVGRHDTLTPVPIARDTAAALPRGRLAVLDGTAHLPNLEHEVAFNDTVQHFLGETIDG</sequence>
<dbReference type="RefSeq" id="WP_221212747.1">
    <property type="nucleotide sequence ID" value="NZ_JACIBS010000001.1"/>
</dbReference>
<feature type="compositionally biased region" description="Low complexity" evidence="2">
    <location>
        <begin position="1"/>
        <end position="14"/>
    </location>
</feature>
<organism evidence="4 5">
    <name type="scientific">Prauserella sediminis</name>
    <dbReference type="NCBI Taxonomy" id="577680"/>
    <lineage>
        <taxon>Bacteria</taxon>
        <taxon>Bacillati</taxon>
        <taxon>Actinomycetota</taxon>
        <taxon>Actinomycetes</taxon>
        <taxon>Pseudonocardiales</taxon>
        <taxon>Pseudonocardiaceae</taxon>
        <taxon>Prauserella</taxon>
        <taxon>Prauserella salsuginis group</taxon>
    </lineage>
</organism>
<dbReference type="AlphaFoldDB" id="A0A839XJQ7"/>
<dbReference type="Gene3D" id="3.40.50.1820">
    <property type="entry name" value="alpha/beta hydrolase"/>
    <property type="match status" value="1"/>
</dbReference>
<evidence type="ECO:0000256" key="1">
    <source>
        <dbReference type="ARBA" id="ARBA00022801"/>
    </source>
</evidence>
<dbReference type="Proteomes" id="UP000564573">
    <property type="component" value="Unassembled WGS sequence"/>
</dbReference>
<proteinExistence type="predicted"/>